<dbReference type="CDD" id="cd01671">
    <property type="entry name" value="CARD"/>
    <property type="match status" value="1"/>
</dbReference>
<accession>K1R9G8</accession>
<dbReference type="SUPFAM" id="SSF47986">
    <property type="entry name" value="DEATH domain"/>
    <property type="match status" value="2"/>
</dbReference>
<dbReference type="GO" id="GO:0042981">
    <property type="term" value="P:regulation of apoptotic process"/>
    <property type="evidence" value="ECO:0007669"/>
    <property type="project" value="InterPro"/>
</dbReference>
<dbReference type="AlphaFoldDB" id="K1R9G8"/>
<dbReference type="InterPro" id="IPR000488">
    <property type="entry name" value="Death_dom"/>
</dbReference>
<dbReference type="PROSITE" id="PS50017">
    <property type="entry name" value="DEATH_DOMAIN"/>
    <property type="match status" value="1"/>
</dbReference>
<dbReference type="HOGENOM" id="CLU_340463_0_0_1"/>
<dbReference type="InParanoid" id="K1R9G8"/>
<proteinExistence type="predicted"/>
<protein>
    <submittedName>
        <fullName evidence="1">Uncharacterized protein</fullName>
    </submittedName>
</protein>
<dbReference type="GO" id="GO:0007165">
    <property type="term" value="P:signal transduction"/>
    <property type="evidence" value="ECO:0007669"/>
    <property type="project" value="InterPro"/>
</dbReference>
<dbReference type="CDD" id="cd01670">
    <property type="entry name" value="Death"/>
    <property type="match status" value="1"/>
</dbReference>
<dbReference type="InterPro" id="IPR001315">
    <property type="entry name" value="CARD"/>
</dbReference>
<dbReference type="InterPro" id="IPR011029">
    <property type="entry name" value="DEATH-like_dom_sf"/>
</dbReference>
<name>K1R9G8_MAGGI</name>
<dbReference type="EMBL" id="JH816345">
    <property type="protein sequence ID" value="EKC40319.1"/>
    <property type="molecule type" value="Genomic_DNA"/>
</dbReference>
<dbReference type="Gene3D" id="1.10.533.10">
    <property type="entry name" value="Death Domain, Fas"/>
    <property type="match status" value="2"/>
</dbReference>
<dbReference type="PROSITE" id="PS50209">
    <property type="entry name" value="CARD"/>
    <property type="match status" value="1"/>
</dbReference>
<organism evidence="1">
    <name type="scientific">Magallana gigas</name>
    <name type="common">Pacific oyster</name>
    <name type="synonym">Crassostrea gigas</name>
    <dbReference type="NCBI Taxonomy" id="29159"/>
    <lineage>
        <taxon>Eukaryota</taxon>
        <taxon>Metazoa</taxon>
        <taxon>Spiralia</taxon>
        <taxon>Lophotrochozoa</taxon>
        <taxon>Mollusca</taxon>
        <taxon>Bivalvia</taxon>
        <taxon>Autobranchia</taxon>
        <taxon>Pteriomorphia</taxon>
        <taxon>Ostreida</taxon>
        <taxon>Ostreoidea</taxon>
        <taxon>Ostreidae</taxon>
        <taxon>Magallana</taxon>
    </lineage>
</organism>
<evidence type="ECO:0000313" key="1">
    <source>
        <dbReference type="EMBL" id="EKC40319.1"/>
    </source>
</evidence>
<gene>
    <name evidence="1" type="ORF">CGI_10022426</name>
</gene>
<reference evidence="1" key="1">
    <citation type="journal article" date="2012" name="Nature">
        <title>The oyster genome reveals stress adaptation and complexity of shell formation.</title>
        <authorList>
            <person name="Zhang G."/>
            <person name="Fang X."/>
            <person name="Guo X."/>
            <person name="Li L."/>
            <person name="Luo R."/>
            <person name="Xu F."/>
            <person name="Yang P."/>
            <person name="Zhang L."/>
            <person name="Wang X."/>
            <person name="Qi H."/>
            <person name="Xiong Z."/>
            <person name="Que H."/>
            <person name="Xie Y."/>
            <person name="Holland P.W."/>
            <person name="Paps J."/>
            <person name="Zhu Y."/>
            <person name="Wu F."/>
            <person name="Chen Y."/>
            <person name="Wang J."/>
            <person name="Peng C."/>
            <person name="Meng J."/>
            <person name="Yang L."/>
            <person name="Liu J."/>
            <person name="Wen B."/>
            <person name="Zhang N."/>
            <person name="Huang Z."/>
            <person name="Zhu Q."/>
            <person name="Feng Y."/>
            <person name="Mount A."/>
            <person name="Hedgecock D."/>
            <person name="Xu Z."/>
            <person name="Liu Y."/>
            <person name="Domazet-Loso T."/>
            <person name="Du Y."/>
            <person name="Sun X."/>
            <person name="Zhang S."/>
            <person name="Liu B."/>
            <person name="Cheng P."/>
            <person name="Jiang X."/>
            <person name="Li J."/>
            <person name="Fan D."/>
            <person name="Wang W."/>
            <person name="Fu W."/>
            <person name="Wang T."/>
            <person name="Wang B."/>
            <person name="Zhang J."/>
            <person name="Peng Z."/>
            <person name="Li Y."/>
            <person name="Li N."/>
            <person name="Wang J."/>
            <person name="Chen M."/>
            <person name="He Y."/>
            <person name="Tan F."/>
            <person name="Song X."/>
            <person name="Zheng Q."/>
            <person name="Huang R."/>
            <person name="Yang H."/>
            <person name="Du X."/>
            <person name="Chen L."/>
            <person name="Yang M."/>
            <person name="Gaffney P.M."/>
            <person name="Wang S."/>
            <person name="Luo L."/>
            <person name="She Z."/>
            <person name="Ming Y."/>
            <person name="Huang W."/>
            <person name="Zhang S."/>
            <person name="Huang B."/>
            <person name="Zhang Y."/>
            <person name="Qu T."/>
            <person name="Ni P."/>
            <person name="Miao G."/>
            <person name="Wang J."/>
            <person name="Wang Q."/>
            <person name="Steinberg C.E."/>
            <person name="Wang H."/>
            <person name="Li N."/>
            <person name="Qian L."/>
            <person name="Zhang G."/>
            <person name="Li Y."/>
            <person name="Yang H."/>
            <person name="Liu X."/>
            <person name="Wang J."/>
            <person name="Yin Y."/>
            <person name="Wang J."/>
        </authorList>
    </citation>
    <scope>NUCLEOTIDE SEQUENCE [LARGE SCALE GENOMIC DNA]</scope>
    <source>
        <strain evidence="1">05x7-T-G4-1.051#20</strain>
    </source>
</reference>
<sequence>MDDLGATVPPIVKSGEYASSELQLIDIKTTLVTLCEGINKIQDSPALRRKVSRRHFPSDIRRVARRYQDVIAYPIIRQFGRYLDLEEDELNEVERFSEYGTKEAFWQTIRFWLEKKDSSELTVGTIIKALKECDVNLKGKQMCNAHRKVLRSKLTFLVDNIQTEPLIPSLVSKHVLCDVTKAYVTAPKTRDQRINRLVDVLMTKDDGLFVLCEILQNSGYQFVADEIKGDVDKIQSVQKSITTMRPQSGSVSSDCEAFVKQLLNRLSASSNCSSLSSRHNSTSSTKIATVAHSVNRNDTNCTKNEAESRIIKFLESRPDVKIIRFTYFHLVNFEEETMASKWNSVLILTLLISSSFQVTLGFEKPCDVSDSTIEIVQFCPTSEQTFKDAAEKKNCAAIPNKCESFVYHCVRNRQKNALIEVCAPWLYIVDHVCGTYHEGFQSIRRTEEPCNATDNCPYRYNSTDQFKFDFNIVTETSCKDHLLTKDEQSTVDEVWDNNENREQTLNQSTNLRHTQAAFSMKYTANTEERVSSLDDSSNVTIYDRPPSPIKISRTLTRERRIPVSTPTPEPDVVNINIVTELDTELPKCEHCRRGDARRQLSKVKQQAKDAKFEERSSSIVEKAITAHGDISAPAGSRPNPGYLIRTANRVRQMDRPKDPSDLHDETAYNKKDSVYKFVRQLLALPFLPPEHIEETFLRLDGRAPEVLAPVMDYVYRTWIRSSIFKIHHWSVFMTSIRTNNDVEGWHNRLNTSVVTRGSVPFYHLILVLYREATNITVQMKMVSEGKIQRFQRKRTLQVEGRVFKLWNSYCERSITASELLKGCASIYGPPVLNM</sequence>